<feature type="domain" description="AAA+ ATPase" evidence="5">
    <location>
        <begin position="481"/>
        <end position="624"/>
    </location>
</feature>
<evidence type="ECO:0000259" key="5">
    <source>
        <dbReference type="SMART" id="SM00382"/>
    </source>
</evidence>
<organism evidence="6 7">
    <name type="scientific">Botryosphaeria dothidea</name>
    <dbReference type="NCBI Taxonomy" id="55169"/>
    <lineage>
        <taxon>Eukaryota</taxon>
        <taxon>Fungi</taxon>
        <taxon>Dikarya</taxon>
        <taxon>Ascomycota</taxon>
        <taxon>Pezizomycotina</taxon>
        <taxon>Dothideomycetes</taxon>
        <taxon>Dothideomycetes incertae sedis</taxon>
        <taxon>Botryosphaeriales</taxon>
        <taxon>Botryosphaeriaceae</taxon>
        <taxon>Botryosphaeria</taxon>
    </lineage>
</organism>
<dbReference type="SUPFAM" id="SSF52540">
    <property type="entry name" value="P-loop containing nucleoside triphosphate hydrolases"/>
    <property type="match status" value="2"/>
</dbReference>
<feature type="domain" description="AAA+ ATPase" evidence="5">
    <location>
        <begin position="248"/>
        <end position="345"/>
    </location>
</feature>
<sequence>MNFTPYTNNPLVQYNHSSIPTDQAQIPSSTIADAPQVDRGFLYISNADRTKRELRAQLLSILEGLSHNAVVVVSGPTKGISDLLGAAPEGAWPFVQRLQLSNYDDEELLRILARMIRSNSMTVEGGLYGPYPRILARRVGRRREGTGFANAHGLKLEFDKVLERQATRLQKMRARDSSVEDQTPEDNCLTMVDIVGPEPEDIRSRSAAWKDLNKMAGLKNVKSVVERLVSRAKTNYYREISGMKLVETPLHRVFLGPSGTGKTTVAKLYGHILAETGLLSTRHLLTSLAGKVLIIDDAHIIHNTPREDRCVILVGYPEMMEEMFRKSNAGLRRRFPLEEAFRFADYNDQRLNEILGLKMEAEGIIATESAMEVAAEVLRRARDRPNFGNGGDVETLLNQARVRHQKRSSTASGSPANISPPKDAQGLDFDLEYSRGTRAVEKCRHLFEGLIGLDDIIHRFETCQRAAANLRLAPKDPRESIPFSYVFKESPGTGKTHTARIIGQIFYDMGFLSTSEVIECSATHLIGQYVGHTGSKVINLLEKALGKVLFIDKAYRLGSRSGEQTGSFIDEAVGELVDCMAKSRYFRKMIIVLAVYDCEMDALMRVNSGLRGRFPTEIFFPSFSRLR</sequence>
<dbReference type="Proteomes" id="UP000572817">
    <property type="component" value="Unassembled WGS sequence"/>
</dbReference>
<dbReference type="EMBL" id="WWBZ02000009">
    <property type="protein sequence ID" value="KAF4311421.1"/>
    <property type="molecule type" value="Genomic_DNA"/>
</dbReference>
<evidence type="ECO:0000313" key="6">
    <source>
        <dbReference type="EMBL" id="KAF4311421.1"/>
    </source>
</evidence>
<proteinExistence type="inferred from homology"/>
<feature type="compositionally biased region" description="Polar residues" evidence="4">
    <location>
        <begin position="408"/>
        <end position="417"/>
    </location>
</feature>
<reference evidence="6" key="1">
    <citation type="submission" date="2020-04" db="EMBL/GenBank/DDBJ databases">
        <title>Genome Assembly and Annotation of Botryosphaeria dothidea sdau 11-99, a Latent Pathogen of Apple Fruit Ring Rot in China.</title>
        <authorList>
            <person name="Yu C."/>
            <person name="Diao Y."/>
            <person name="Lu Q."/>
            <person name="Zhao J."/>
            <person name="Cui S."/>
            <person name="Peng C."/>
            <person name="He B."/>
            <person name="Liu H."/>
        </authorList>
    </citation>
    <scope>NUCLEOTIDE SEQUENCE [LARGE SCALE GENOMIC DNA]</scope>
    <source>
        <strain evidence="6">Sdau11-99</strain>
    </source>
</reference>
<accession>A0A8H4J1E0</accession>
<dbReference type="Gene3D" id="1.10.8.60">
    <property type="match status" value="2"/>
</dbReference>
<dbReference type="PANTHER" id="PTHR43392:SF2">
    <property type="entry name" value="AAA-TYPE ATPASE FAMILY PROTEIN _ ANKYRIN REPEAT FAMILY PROTEIN"/>
    <property type="match status" value="1"/>
</dbReference>
<name>A0A8H4J1E0_9PEZI</name>
<dbReference type="OrthoDB" id="2423195at2759"/>
<evidence type="ECO:0000256" key="3">
    <source>
        <dbReference type="ARBA" id="ARBA00022840"/>
    </source>
</evidence>
<dbReference type="SMART" id="SM00382">
    <property type="entry name" value="AAA"/>
    <property type="match status" value="2"/>
</dbReference>
<evidence type="ECO:0000256" key="4">
    <source>
        <dbReference type="SAM" id="MobiDB-lite"/>
    </source>
</evidence>
<evidence type="ECO:0000256" key="1">
    <source>
        <dbReference type="ARBA" id="ARBA00010378"/>
    </source>
</evidence>
<keyword evidence="3" id="KW-0067">ATP-binding</keyword>
<dbReference type="CDD" id="cd00009">
    <property type="entry name" value="AAA"/>
    <property type="match status" value="1"/>
</dbReference>
<dbReference type="Gene3D" id="3.40.50.300">
    <property type="entry name" value="P-loop containing nucleotide triphosphate hydrolases"/>
    <property type="match status" value="2"/>
</dbReference>
<keyword evidence="7" id="KW-1185">Reference proteome</keyword>
<gene>
    <name evidence="6" type="ORF">GTA08_BOTSDO12893</name>
</gene>
<dbReference type="GO" id="GO:0016887">
    <property type="term" value="F:ATP hydrolysis activity"/>
    <property type="evidence" value="ECO:0007669"/>
    <property type="project" value="InterPro"/>
</dbReference>
<feature type="region of interest" description="Disordered" evidence="4">
    <location>
        <begin position="401"/>
        <end position="425"/>
    </location>
</feature>
<dbReference type="InterPro" id="IPR000641">
    <property type="entry name" value="CbxX/CfxQ"/>
</dbReference>
<evidence type="ECO:0000313" key="7">
    <source>
        <dbReference type="Proteomes" id="UP000572817"/>
    </source>
</evidence>
<dbReference type="PRINTS" id="PR00819">
    <property type="entry name" value="CBXCFQXSUPER"/>
</dbReference>
<protein>
    <recommendedName>
        <fullName evidence="5">AAA+ ATPase domain-containing protein</fullName>
    </recommendedName>
</protein>
<dbReference type="InterPro" id="IPR041627">
    <property type="entry name" value="AAA_lid_6"/>
</dbReference>
<comment type="similarity">
    <text evidence="1">Belongs to the CbxX/CfxQ family.</text>
</comment>
<dbReference type="Pfam" id="PF17866">
    <property type="entry name" value="AAA_lid_6"/>
    <property type="match status" value="1"/>
</dbReference>
<dbReference type="Pfam" id="PF00004">
    <property type="entry name" value="AAA"/>
    <property type="match status" value="1"/>
</dbReference>
<evidence type="ECO:0000256" key="2">
    <source>
        <dbReference type="ARBA" id="ARBA00022741"/>
    </source>
</evidence>
<dbReference type="InterPro" id="IPR003593">
    <property type="entry name" value="AAA+_ATPase"/>
</dbReference>
<dbReference type="AlphaFoldDB" id="A0A8H4J1E0"/>
<dbReference type="InterPro" id="IPR027417">
    <property type="entry name" value="P-loop_NTPase"/>
</dbReference>
<keyword evidence="2" id="KW-0547">Nucleotide-binding</keyword>
<dbReference type="InterPro" id="IPR003959">
    <property type="entry name" value="ATPase_AAA_core"/>
</dbReference>
<dbReference type="GO" id="GO:0005524">
    <property type="term" value="F:ATP binding"/>
    <property type="evidence" value="ECO:0007669"/>
    <property type="project" value="UniProtKB-KW"/>
</dbReference>
<dbReference type="PANTHER" id="PTHR43392">
    <property type="entry name" value="AAA-TYPE ATPASE FAMILY PROTEIN / ANKYRIN REPEAT FAMILY PROTEIN"/>
    <property type="match status" value="1"/>
</dbReference>
<comment type="caution">
    <text evidence="6">The sequence shown here is derived from an EMBL/GenBank/DDBJ whole genome shotgun (WGS) entry which is preliminary data.</text>
</comment>
<dbReference type="InterPro" id="IPR050773">
    <property type="entry name" value="CbxX/CfxQ_RuBisCO_ESX"/>
</dbReference>